<reference evidence="3" key="1">
    <citation type="submission" date="2020-02" db="EMBL/GenBank/DDBJ databases">
        <authorList>
            <person name="Meier V. D."/>
        </authorList>
    </citation>
    <scope>NUCLEOTIDE SEQUENCE</scope>
    <source>
        <strain evidence="3">AVDCRST_MAG53</strain>
    </source>
</reference>
<dbReference type="Pfam" id="PF00226">
    <property type="entry name" value="DnaJ"/>
    <property type="match status" value="1"/>
</dbReference>
<dbReference type="EMBL" id="CADCVR010000042">
    <property type="protein sequence ID" value="CAA9490189.1"/>
    <property type="molecule type" value="Genomic_DNA"/>
</dbReference>
<protein>
    <recommendedName>
        <fullName evidence="2">J domain-containing protein</fullName>
    </recommendedName>
</protein>
<proteinExistence type="predicted"/>
<dbReference type="SUPFAM" id="SSF46565">
    <property type="entry name" value="Chaperone J-domain"/>
    <property type="match status" value="1"/>
</dbReference>
<organism evidence="3">
    <name type="scientific">uncultured Solirubrobacteraceae bacterium</name>
    <dbReference type="NCBI Taxonomy" id="1162706"/>
    <lineage>
        <taxon>Bacteria</taxon>
        <taxon>Bacillati</taxon>
        <taxon>Actinomycetota</taxon>
        <taxon>Thermoleophilia</taxon>
        <taxon>Solirubrobacterales</taxon>
        <taxon>Solirubrobacteraceae</taxon>
        <taxon>environmental samples</taxon>
    </lineage>
</organism>
<evidence type="ECO:0000256" key="1">
    <source>
        <dbReference type="SAM" id="MobiDB-lite"/>
    </source>
</evidence>
<dbReference type="PROSITE" id="PS50076">
    <property type="entry name" value="DNAJ_2"/>
    <property type="match status" value="1"/>
</dbReference>
<dbReference type="PANTHER" id="PTHR24074">
    <property type="entry name" value="CO-CHAPERONE PROTEIN DJLA"/>
    <property type="match status" value="1"/>
</dbReference>
<feature type="region of interest" description="Disordered" evidence="1">
    <location>
        <begin position="1"/>
        <end position="21"/>
    </location>
</feature>
<dbReference type="InterPro" id="IPR036869">
    <property type="entry name" value="J_dom_sf"/>
</dbReference>
<accession>A0A6J4SA77</accession>
<feature type="domain" description="J" evidence="2">
    <location>
        <begin position="28"/>
        <end position="85"/>
    </location>
</feature>
<dbReference type="AlphaFoldDB" id="A0A6J4SA77"/>
<evidence type="ECO:0000259" key="2">
    <source>
        <dbReference type="PROSITE" id="PS50076"/>
    </source>
</evidence>
<evidence type="ECO:0000313" key="3">
    <source>
        <dbReference type="EMBL" id="CAA9490189.1"/>
    </source>
</evidence>
<name>A0A6J4SA77_9ACTN</name>
<dbReference type="InterPro" id="IPR050817">
    <property type="entry name" value="DjlA_DnaK_co-chaperone"/>
</dbReference>
<dbReference type="SMART" id="SM00271">
    <property type="entry name" value="DnaJ"/>
    <property type="match status" value="1"/>
</dbReference>
<dbReference type="CDD" id="cd06257">
    <property type="entry name" value="DnaJ"/>
    <property type="match status" value="1"/>
</dbReference>
<feature type="region of interest" description="Disordered" evidence="1">
    <location>
        <begin position="81"/>
        <end position="112"/>
    </location>
</feature>
<dbReference type="PRINTS" id="PR00625">
    <property type="entry name" value="JDOMAIN"/>
</dbReference>
<dbReference type="Gene3D" id="1.10.287.110">
    <property type="entry name" value="DnaJ domain"/>
    <property type="match status" value="1"/>
</dbReference>
<sequence length="230" mass="25036">MVQFSQQNRAGSSAALESATRRHNGRVDPFATLGLRCSAGPEEIAAAYRASAKCWHPDRAGDGPEAARRMAEINAAHDLLRGRGQGTSAGPGAVRSAAGPAPAGAPKRSGHWLPESLRRSLGRELLTALQEHEAVELVTPAATWKSPRAVLVLTDRRLLWLLDDAISHRVHSLKWRDVVRVEHRPRRPRRRTAVLRIETKLGRKLEWAELRPETAAAVARRVAAGAGLPA</sequence>
<dbReference type="InterPro" id="IPR001623">
    <property type="entry name" value="DnaJ_domain"/>
</dbReference>
<feature type="compositionally biased region" description="Low complexity" evidence="1">
    <location>
        <begin position="90"/>
        <end position="106"/>
    </location>
</feature>
<gene>
    <name evidence="3" type="ORF">AVDCRST_MAG53-1551</name>
</gene>
<feature type="compositionally biased region" description="Polar residues" evidence="1">
    <location>
        <begin position="1"/>
        <end position="11"/>
    </location>
</feature>